<feature type="disulfide bond" evidence="6">
    <location>
        <begin position="53"/>
        <end position="66"/>
    </location>
</feature>
<protein>
    <recommendedName>
        <fullName evidence="13">Tumor necrosis factor receptor superfamily member 1A</fullName>
    </recommendedName>
</protein>
<evidence type="ECO:0000256" key="1">
    <source>
        <dbReference type="ARBA" id="ARBA00022703"/>
    </source>
</evidence>
<dbReference type="InterPro" id="IPR001368">
    <property type="entry name" value="TNFR/NGFR_Cys_rich_reg"/>
</dbReference>
<dbReference type="Pfam" id="PF00020">
    <property type="entry name" value="TNFR_c6"/>
    <property type="match status" value="2"/>
</dbReference>
<feature type="chain" id="PRO_5044830421" description="Tumor necrosis factor receptor superfamily member 1A" evidence="8">
    <location>
        <begin position="33"/>
        <end position="400"/>
    </location>
</feature>
<dbReference type="EMBL" id="JBIYXZ010002073">
    <property type="protein sequence ID" value="KAL3059636.1"/>
    <property type="molecule type" value="Genomic_DNA"/>
</dbReference>
<keyword evidence="7" id="KW-1133">Transmembrane helix</keyword>
<dbReference type="Proteomes" id="UP001619887">
    <property type="component" value="Unassembled WGS sequence"/>
</dbReference>
<dbReference type="InterPro" id="IPR052493">
    <property type="entry name" value="TNFRSF1A"/>
</dbReference>
<comment type="caution">
    <text evidence="11">The sequence shown here is derived from an EMBL/GenBank/DDBJ whole genome shotgun (WGS) entry which is preliminary data.</text>
</comment>
<feature type="transmembrane region" description="Helical" evidence="7">
    <location>
        <begin position="206"/>
        <end position="232"/>
    </location>
</feature>
<feature type="domain" description="TNFR-Cys" evidence="10">
    <location>
        <begin position="39"/>
        <end position="75"/>
    </location>
</feature>
<dbReference type="Pfam" id="PF00531">
    <property type="entry name" value="Death"/>
    <property type="match status" value="1"/>
</dbReference>
<feature type="disulfide bond" evidence="6">
    <location>
        <begin position="143"/>
        <end position="161"/>
    </location>
</feature>
<keyword evidence="3" id="KW-0677">Repeat</keyword>
<evidence type="ECO:0000259" key="10">
    <source>
        <dbReference type="PROSITE" id="PS50050"/>
    </source>
</evidence>
<evidence type="ECO:0000313" key="12">
    <source>
        <dbReference type="Proteomes" id="UP001619887"/>
    </source>
</evidence>
<dbReference type="PROSITE" id="PS50050">
    <property type="entry name" value="TNFR_NGFR_2"/>
    <property type="match status" value="3"/>
</dbReference>
<accession>A0ABD2H1L1</accession>
<keyword evidence="2 8" id="KW-0732">Signal</keyword>
<evidence type="ECO:0000256" key="8">
    <source>
        <dbReference type="SAM" id="SignalP"/>
    </source>
</evidence>
<dbReference type="SUPFAM" id="SSF57586">
    <property type="entry name" value="TNF receptor-like"/>
    <property type="match status" value="2"/>
</dbReference>
<evidence type="ECO:0000256" key="6">
    <source>
        <dbReference type="PROSITE-ProRule" id="PRU00206"/>
    </source>
</evidence>
<reference evidence="11 12" key="2">
    <citation type="journal article" date="2024" name="G3 (Bethesda)">
        <title>The genome of the cryopelagic Antarctic bald notothen, Trematomus borchgrevinki.</title>
        <authorList>
            <person name="Rayamajhi N."/>
            <person name="Rivera-Colon A.G."/>
            <person name="Minhas B.F."/>
            <person name="Cheng C.C."/>
            <person name="Catchen J.M."/>
        </authorList>
    </citation>
    <scope>NUCLEOTIDE SEQUENCE [LARGE SCALE GENOMIC DNA]</scope>
    <source>
        <strain evidence="11">AGRC-2024</strain>
    </source>
</reference>
<dbReference type="Gene3D" id="2.10.50.10">
    <property type="entry name" value="Tumor Necrosis Factor Receptor, subunit A, domain 2"/>
    <property type="match status" value="3"/>
</dbReference>
<dbReference type="SMART" id="SM00208">
    <property type="entry name" value="TNFR"/>
    <property type="match status" value="3"/>
</dbReference>
<evidence type="ECO:0000256" key="3">
    <source>
        <dbReference type="ARBA" id="ARBA00022737"/>
    </source>
</evidence>
<keyword evidence="5" id="KW-0325">Glycoprotein</keyword>
<feature type="disulfide bond" evidence="6">
    <location>
        <begin position="78"/>
        <end position="93"/>
    </location>
</feature>
<evidence type="ECO:0000256" key="7">
    <source>
        <dbReference type="SAM" id="Phobius"/>
    </source>
</evidence>
<sequence length="400" mass="44613">MMEGAGLRGRWDRKAPVGTILLPMCMFLTALALVSEAKTCPAGEYDNDNGVCCNKCHRGFSLVEMCHSNNTRSICEECPTGQYTDQENYSRNCRSCRRCKASNQEVEVSSCKKVKNTVCRCKDGYYKLDIDSEQYECRKCSSCKPNEIEKKTCTPENNTVCECKEKYHKVKGRTCEPCKTCTSECQDHCLPITTKTKAPDHRNDHLINIIVGVAAGSLVLMGLVFLVTYMVTKRSTKKKMQKKQESDPCPESGEQFLTLIVESADIQSDKALPLSAVSDQEPPNLPDCVPLEVKIPELIYTVLDLVPVLQVKQLVRTLGVTDTEIEQAEADHRSCREAHYQMLRVWAEKGSRSGGGGGGRGRGGGGTMLHWPLLQELLDQLRKMHLGRAAEELETKYGIQ</sequence>
<dbReference type="GO" id="GO:0006915">
    <property type="term" value="P:apoptotic process"/>
    <property type="evidence" value="ECO:0007669"/>
    <property type="project" value="UniProtKB-KW"/>
</dbReference>
<evidence type="ECO:0000313" key="11">
    <source>
        <dbReference type="EMBL" id="KAL3059636.1"/>
    </source>
</evidence>
<keyword evidence="1" id="KW-0053">Apoptosis</keyword>
<reference evidence="11 12" key="1">
    <citation type="journal article" date="2022" name="G3 (Bethesda)">
        <title>Evaluating Illumina-, Nanopore-, and PacBio-based genome assembly strategies with the bald notothen, Trematomus borchgrevinki.</title>
        <authorList>
            <person name="Rayamajhi N."/>
            <person name="Cheng C.C."/>
            <person name="Catchen J.M."/>
        </authorList>
    </citation>
    <scope>NUCLEOTIDE SEQUENCE [LARGE SCALE GENOMIC DNA]</scope>
    <source>
        <strain evidence="11">AGRC-2024</strain>
    </source>
</reference>
<feature type="domain" description="TNFR-Cys" evidence="10">
    <location>
        <begin position="120"/>
        <end position="161"/>
    </location>
</feature>
<dbReference type="InterPro" id="IPR011029">
    <property type="entry name" value="DEATH-like_dom_sf"/>
</dbReference>
<dbReference type="PROSITE" id="PS50017">
    <property type="entry name" value="DEATH_DOMAIN"/>
    <property type="match status" value="1"/>
</dbReference>
<evidence type="ECO:0000256" key="4">
    <source>
        <dbReference type="ARBA" id="ARBA00023157"/>
    </source>
</evidence>
<evidence type="ECO:0000259" key="9">
    <source>
        <dbReference type="PROSITE" id="PS50017"/>
    </source>
</evidence>
<keyword evidence="12" id="KW-1185">Reference proteome</keyword>
<evidence type="ECO:0000256" key="2">
    <source>
        <dbReference type="ARBA" id="ARBA00022729"/>
    </source>
</evidence>
<feature type="repeat" description="TNFR-Cys" evidence="6">
    <location>
        <begin position="120"/>
        <end position="161"/>
    </location>
</feature>
<dbReference type="PROSITE" id="PS00652">
    <property type="entry name" value="TNFR_NGFR_1"/>
    <property type="match status" value="1"/>
</dbReference>
<dbReference type="SMART" id="SM00005">
    <property type="entry name" value="DEATH"/>
    <property type="match status" value="1"/>
</dbReference>
<dbReference type="AlphaFoldDB" id="A0ABD2H1L1"/>
<evidence type="ECO:0000256" key="5">
    <source>
        <dbReference type="ARBA" id="ARBA00023180"/>
    </source>
</evidence>
<keyword evidence="7" id="KW-0472">Membrane</keyword>
<feature type="repeat" description="TNFR-Cys" evidence="6">
    <location>
        <begin position="77"/>
        <end position="119"/>
    </location>
</feature>
<evidence type="ECO:0008006" key="13">
    <source>
        <dbReference type="Google" id="ProtNLM"/>
    </source>
</evidence>
<feature type="disulfide bond" evidence="6">
    <location>
        <begin position="140"/>
        <end position="153"/>
    </location>
</feature>
<dbReference type="PANTHER" id="PTHR46861">
    <property type="entry name" value="TUMOR NECROSIS FACTOR RECEPTOR SUPERFAMILY MEMBER 1A"/>
    <property type="match status" value="1"/>
</dbReference>
<dbReference type="CDD" id="cd08313">
    <property type="entry name" value="Death_TNFR1"/>
    <property type="match status" value="1"/>
</dbReference>
<feature type="signal peptide" evidence="8">
    <location>
        <begin position="1"/>
        <end position="32"/>
    </location>
</feature>
<keyword evidence="4 6" id="KW-1015">Disulfide bond</keyword>
<comment type="caution">
    <text evidence="6">Lacks conserved residue(s) required for the propagation of feature annotation.</text>
</comment>
<feature type="domain" description="TNFR-Cys" evidence="10">
    <location>
        <begin position="77"/>
        <end position="119"/>
    </location>
</feature>
<feature type="domain" description="Death" evidence="9">
    <location>
        <begin position="296"/>
        <end position="397"/>
    </location>
</feature>
<dbReference type="PANTHER" id="PTHR46861:SF1">
    <property type="entry name" value="TUMOR NECROSIS FACTOR RECEPTOR SUPERFAMILY MEMBER 1A"/>
    <property type="match status" value="1"/>
</dbReference>
<gene>
    <name evidence="11" type="ORF">OYC64_014274</name>
</gene>
<name>A0ABD2H1L1_PAGBO</name>
<dbReference type="InterPro" id="IPR033994">
    <property type="entry name" value="TNFRSF1A_death"/>
</dbReference>
<proteinExistence type="predicted"/>
<keyword evidence="7" id="KW-0812">Transmembrane</keyword>
<organism evidence="11 12">
    <name type="scientific">Pagothenia borchgrevinki</name>
    <name type="common">Bald rockcod</name>
    <name type="synonym">Trematomus borchgrevinki</name>
    <dbReference type="NCBI Taxonomy" id="8213"/>
    <lineage>
        <taxon>Eukaryota</taxon>
        <taxon>Metazoa</taxon>
        <taxon>Chordata</taxon>
        <taxon>Craniata</taxon>
        <taxon>Vertebrata</taxon>
        <taxon>Euteleostomi</taxon>
        <taxon>Actinopterygii</taxon>
        <taxon>Neopterygii</taxon>
        <taxon>Teleostei</taxon>
        <taxon>Neoteleostei</taxon>
        <taxon>Acanthomorphata</taxon>
        <taxon>Eupercaria</taxon>
        <taxon>Perciformes</taxon>
        <taxon>Notothenioidei</taxon>
        <taxon>Nototheniidae</taxon>
        <taxon>Pagothenia</taxon>
    </lineage>
</organism>
<feature type="repeat" description="TNFR-Cys" evidence="6">
    <location>
        <begin position="39"/>
        <end position="75"/>
    </location>
</feature>
<dbReference type="SUPFAM" id="SSF47986">
    <property type="entry name" value="DEATH domain"/>
    <property type="match status" value="1"/>
</dbReference>
<dbReference type="InterPro" id="IPR000488">
    <property type="entry name" value="Death_dom"/>
</dbReference>
<dbReference type="Gene3D" id="1.10.533.10">
    <property type="entry name" value="Death Domain, Fas"/>
    <property type="match status" value="1"/>
</dbReference>